<evidence type="ECO:0000313" key="1">
    <source>
        <dbReference type="EMBL" id="KIJ57847.1"/>
    </source>
</evidence>
<dbReference type="EMBL" id="KN840084">
    <property type="protein sequence ID" value="KIJ57847.1"/>
    <property type="molecule type" value="Genomic_DNA"/>
</dbReference>
<evidence type="ECO:0000313" key="2">
    <source>
        <dbReference type="Proteomes" id="UP000053820"/>
    </source>
</evidence>
<protein>
    <submittedName>
        <fullName evidence="1">Uncharacterized protein</fullName>
    </submittedName>
</protein>
<sequence length="482" mass="54341">MTGIAPISSSGYKVFFVEREASLAFQKEYRKLPTEEREEFLKNKRLQVAEIEKHAAECEEWHRGVTSMRKSELDEVRSARADAILARIDDLGYSDVTEFFEGRIELIERKVFSIPRPLTDKEWARICPDLLWRLDDYRQQITERMLYNPRRKVLVGLYDEYVRKPAPPGAAVDILPHVADLATFPPFDDIIKAPKGTSVGAESFQAAFAQLPSLVQGWRDDIEAQLGALVVTPRESVDADSPTPGYTGPKPSDRLKLASAVFSKEGGVIDMFPDVILPFYSHSLFNARCVHTNEETVESITADALGALPWSLTNPHGVPIVQLFTPAADVVRACGLDPRTATREDMDARNARLICKDCPSSPPLQHCRTWKNAIRHACEVHRHYTKTHWTLVDDVYMDRIQAAEGPPTDPVSTVVRCALCQLRAGEPLTQWDINYHLQNKHGIRMGEIQKGVHYFFTVTAMRRSVPEVIMRTEGGVVLFEST</sequence>
<keyword evidence="2" id="KW-1185">Reference proteome</keyword>
<dbReference type="OrthoDB" id="2322499at2759"/>
<dbReference type="Proteomes" id="UP000053820">
    <property type="component" value="Unassembled WGS sequence"/>
</dbReference>
<dbReference type="AlphaFoldDB" id="A0A0C9W6M0"/>
<dbReference type="HOGENOM" id="CLU_010790_2_4_1"/>
<name>A0A0C9W6M0_9AGAM</name>
<accession>A0A0C9W6M0</accession>
<proteinExistence type="predicted"/>
<organism evidence="1 2">
    <name type="scientific">Hydnomerulius pinastri MD-312</name>
    <dbReference type="NCBI Taxonomy" id="994086"/>
    <lineage>
        <taxon>Eukaryota</taxon>
        <taxon>Fungi</taxon>
        <taxon>Dikarya</taxon>
        <taxon>Basidiomycota</taxon>
        <taxon>Agaricomycotina</taxon>
        <taxon>Agaricomycetes</taxon>
        <taxon>Agaricomycetidae</taxon>
        <taxon>Boletales</taxon>
        <taxon>Boletales incertae sedis</taxon>
        <taxon>Leucogyrophana</taxon>
    </lineage>
</organism>
<gene>
    <name evidence="1" type="ORF">HYDPIDRAFT_120277</name>
</gene>
<reference evidence="1 2" key="1">
    <citation type="submission" date="2014-04" db="EMBL/GenBank/DDBJ databases">
        <title>Evolutionary Origins and Diversification of the Mycorrhizal Mutualists.</title>
        <authorList>
            <consortium name="DOE Joint Genome Institute"/>
            <consortium name="Mycorrhizal Genomics Consortium"/>
            <person name="Kohler A."/>
            <person name="Kuo A."/>
            <person name="Nagy L.G."/>
            <person name="Floudas D."/>
            <person name="Copeland A."/>
            <person name="Barry K.W."/>
            <person name="Cichocki N."/>
            <person name="Veneault-Fourrey C."/>
            <person name="LaButti K."/>
            <person name="Lindquist E.A."/>
            <person name="Lipzen A."/>
            <person name="Lundell T."/>
            <person name="Morin E."/>
            <person name="Murat C."/>
            <person name="Riley R."/>
            <person name="Ohm R."/>
            <person name="Sun H."/>
            <person name="Tunlid A."/>
            <person name="Henrissat B."/>
            <person name="Grigoriev I.V."/>
            <person name="Hibbett D.S."/>
            <person name="Martin F."/>
        </authorList>
    </citation>
    <scope>NUCLEOTIDE SEQUENCE [LARGE SCALE GENOMIC DNA]</scope>
    <source>
        <strain evidence="1 2">MD-312</strain>
    </source>
</reference>